<reference evidence="1" key="1">
    <citation type="submission" date="2020-01" db="EMBL/GenBank/DDBJ databases">
        <authorList>
            <person name="Meier V. D."/>
            <person name="Meier V D."/>
        </authorList>
    </citation>
    <scope>NUCLEOTIDE SEQUENCE</scope>
    <source>
        <strain evidence="1">HLG_WM_MAG_12</strain>
    </source>
</reference>
<gene>
    <name evidence="1" type="ORF">HELGO_WM2668</name>
</gene>
<protein>
    <recommendedName>
        <fullName evidence="2">DUF11 domain-containing protein</fullName>
    </recommendedName>
</protein>
<organism evidence="1">
    <name type="scientific">uncultured Campylobacterales bacterium</name>
    <dbReference type="NCBI Taxonomy" id="352960"/>
    <lineage>
        <taxon>Bacteria</taxon>
        <taxon>Pseudomonadati</taxon>
        <taxon>Campylobacterota</taxon>
        <taxon>Epsilonproteobacteria</taxon>
        <taxon>Campylobacterales</taxon>
        <taxon>environmental samples</taxon>
    </lineage>
</organism>
<proteinExistence type="predicted"/>
<dbReference type="EMBL" id="CACVAW010000010">
    <property type="protein sequence ID" value="CAA6803449.1"/>
    <property type="molecule type" value="Genomic_DNA"/>
</dbReference>
<dbReference type="AlphaFoldDB" id="A0A6S6SF56"/>
<sequence>MPFKLLYLIGAVINYNIQHIEQKGNLVKVLLAVFTLITLLNSAAPDDISTSQRAWYDAVDLDADNNYTNNPNNNSFIQDWSDKSVNNNDLSAPANVSRPRYRQNSISAERHGVDYDGANDSLRRATDIYTGTPIRIAEIYIVAATDRIENHFLFSSNSALQTNSRISAHTPWGNNRTYFDHGTCCGNPARLSGVFSITIAQQYIWNFIANTTSQQVLRDGRIQLSDGGAGPYVNINSSFALGNFATSTNLAFNGRIFEAIFYQATLNSAQKNILNNYLSSKWDKSFQNISTYIDIYNGDTSANGKYDFFVAGIGEESDGIQSVATSQGITITNNTFLSNGKYMTVGVNYLTTTPPTSVTSSDLAISSNYTDRASRTWYIDTTGTDGLVNLEFNASTIGLDIENGETYGLLYRSGTTGNFSEVSTAVMSDGKINFSYLPSDGVYTVGKKREVILTLSKTNQTIWDNVNNEDNAKAIPGAYIDYTLIIKNLGDKSPDTGTVTIRDTLPENLSLFVGNLNSTGTPFIFSDNNCSPETSTMNSGLSLDYPSDVTFKNDSNITISPSPDFDDDVKSFEIQFSGIMNARTTTGPIPCFTLIYRTQVK</sequence>
<name>A0A6S6SF56_9BACT</name>
<accession>A0A6S6SF56</accession>
<evidence type="ECO:0008006" key="2">
    <source>
        <dbReference type="Google" id="ProtNLM"/>
    </source>
</evidence>
<evidence type="ECO:0000313" key="1">
    <source>
        <dbReference type="EMBL" id="CAA6803449.1"/>
    </source>
</evidence>